<sequence>MCLSRASYCMVPDVCELRLCKPVFGSHRVSADIIGYTWNIHLSCIQQDESLMWPHIFLLLFYNKGPTAEWTPPVYNY</sequence>
<evidence type="ECO:0000313" key="2">
    <source>
        <dbReference type="Proteomes" id="UP000518266"/>
    </source>
</evidence>
<evidence type="ECO:0000313" key="1">
    <source>
        <dbReference type="EMBL" id="KAF3845689.1"/>
    </source>
</evidence>
<accession>A0A7J5YA96</accession>
<gene>
    <name evidence="1" type="ORF">F7725_002767</name>
</gene>
<comment type="caution">
    <text evidence="1">The sequence shown here is derived from an EMBL/GenBank/DDBJ whole genome shotgun (WGS) entry which is preliminary data.</text>
</comment>
<proteinExistence type="predicted"/>
<dbReference type="AlphaFoldDB" id="A0A7J5YA96"/>
<protein>
    <submittedName>
        <fullName evidence="1">Uncharacterized protein</fullName>
    </submittedName>
</protein>
<dbReference type="Proteomes" id="UP000518266">
    <property type="component" value="Unassembled WGS sequence"/>
</dbReference>
<organism evidence="1 2">
    <name type="scientific">Dissostichus mawsoni</name>
    <name type="common">Antarctic cod</name>
    <dbReference type="NCBI Taxonomy" id="36200"/>
    <lineage>
        <taxon>Eukaryota</taxon>
        <taxon>Metazoa</taxon>
        <taxon>Chordata</taxon>
        <taxon>Craniata</taxon>
        <taxon>Vertebrata</taxon>
        <taxon>Euteleostomi</taxon>
        <taxon>Actinopterygii</taxon>
        <taxon>Neopterygii</taxon>
        <taxon>Teleostei</taxon>
        <taxon>Neoteleostei</taxon>
        <taxon>Acanthomorphata</taxon>
        <taxon>Eupercaria</taxon>
        <taxon>Perciformes</taxon>
        <taxon>Notothenioidei</taxon>
        <taxon>Nototheniidae</taxon>
        <taxon>Dissostichus</taxon>
    </lineage>
</organism>
<name>A0A7J5YA96_DISMA</name>
<keyword evidence="2" id="KW-1185">Reference proteome</keyword>
<dbReference type="EMBL" id="JAAKFY010000014">
    <property type="protein sequence ID" value="KAF3845689.1"/>
    <property type="molecule type" value="Genomic_DNA"/>
</dbReference>
<reference evidence="1 2" key="1">
    <citation type="submission" date="2020-03" db="EMBL/GenBank/DDBJ databases">
        <title>Dissostichus mawsoni Genome sequencing and assembly.</title>
        <authorList>
            <person name="Park H."/>
        </authorList>
    </citation>
    <scope>NUCLEOTIDE SEQUENCE [LARGE SCALE GENOMIC DNA]</scope>
    <source>
        <strain evidence="1">DM0001</strain>
        <tissue evidence="1">Muscle</tissue>
    </source>
</reference>